<evidence type="ECO:0000313" key="2">
    <source>
        <dbReference type="EMBL" id="KZW03259.1"/>
    </source>
</evidence>
<evidence type="ECO:0000313" key="3">
    <source>
        <dbReference type="Proteomes" id="UP000077266"/>
    </source>
</evidence>
<proteinExistence type="predicted"/>
<protein>
    <submittedName>
        <fullName evidence="2">Uncharacterized protein</fullName>
    </submittedName>
</protein>
<evidence type="ECO:0000256" key="1">
    <source>
        <dbReference type="SAM" id="MobiDB-lite"/>
    </source>
</evidence>
<sequence length="648" mass="69347">MSNDFERGYASTLALLQRPANVQRDQILGALAHYLAQLAVPHQTSLTRAAVLSPLYASPPCDSLLALSGAFETATWQRVKLIADNPRGVFARTPHGQLALWLAAVLEGTTSAPELVKIAILGGLLHALHELKAQHGRVVGNIENELVVAFASVMSASDPSAAPKTRVLAATFLQYIPDHKLAALDLPTLASFCFESLTSLYGPSHFITYLSATSTTTGGLLCIPPDSPLGQAVQRSKEDPQYDALAATARLIGRAVTILSESDSRRLSRVMDDLSRALESLAARVEATWVSSPLSAVRAETELEPSTRNISMTIWLLFKHLLFASTLISQSILSVLILSPHHGTSAPALASISLRTFSSLSFILHQFGGLTAPGGVTQMRRAVFNALDVVATDSAESDVLVRALADDVQQATLPHSHPVWRAKTSYALACIEQLVPVLSDTCIQRVVVPLCEPFLRMPGQRDTFEAAHSTVLAVFAWAAQRAERGDAEVYGRELVPGYVQALVQNSGEDGLNASQLRQAVSGTARATMHEPALALLFVETVLDSGLPSASSSSEPSSSSSPTMSPPSATTLRRGLMLASLLPALPVRLLPRVLEELRATAASSALGREQARELGNAVYEEISERAGDAARGILVPWWMQNADLFTRSS</sequence>
<dbReference type="InParanoid" id="A0A165Q8Z4"/>
<dbReference type="AlphaFoldDB" id="A0A165Q8Z4"/>
<dbReference type="InterPro" id="IPR055334">
    <property type="entry name" value="PEX8-like"/>
</dbReference>
<organism evidence="2 3">
    <name type="scientific">Exidia glandulosa HHB12029</name>
    <dbReference type="NCBI Taxonomy" id="1314781"/>
    <lineage>
        <taxon>Eukaryota</taxon>
        <taxon>Fungi</taxon>
        <taxon>Dikarya</taxon>
        <taxon>Basidiomycota</taxon>
        <taxon>Agaricomycotina</taxon>
        <taxon>Agaricomycetes</taxon>
        <taxon>Auriculariales</taxon>
        <taxon>Exidiaceae</taxon>
        <taxon>Exidia</taxon>
    </lineage>
</organism>
<dbReference type="EMBL" id="KV425884">
    <property type="protein sequence ID" value="KZW03259.1"/>
    <property type="molecule type" value="Genomic_DNA"/>
</dbReference>
<dbReference type="OrthoDB" id="2357318at2759"/>
<gene>
    <name evidence="2" type="ORF">EXIGLDRAFT_828622</name>
</gene>
<feature type="region of interest" description="Disordered" evidence="1">
    <location>
        <begin position="547"/>
        <end position="569"/>
    </location>
</feature>
<feature type="compositionally biased region" description="Low complexity" evidence="1">
    <location>
        <begin position="547"/>
        <end position="567"/>
    </location>
</feature>
<name>A0A165Q8Z4_EXIGL</name>
<dbReference type="PANTHER" id="PTHR39214">
    <property type="entry name" value="MICROBODY (PEROXISOME) BIOGENESIS PROTEIN PEROXIN 8 (EUROFUNG)"/>
    <property type="match status" value="1"/>
</dbReference>
<dbReference type="STRING" id="1314781.A0A165Q8Z4"/>
<dbReference type="Proteomes" id="UP000077266">
    <property type="component" value="Unassembled WGS sequence"/>
</dbReference>
<accession>A0A165Q8Z4</accession>
<reference evidence="2 3" key="1">
    <citation type="journal article" date="2016" name="Mol. Biol. Evol.">
        <title>Comparative Genomics of Early-Diverging Mushroom-Forming Fungi Provides Insights into the Origins of Lignocellulose Decay Capabilities.</title>
        <authorList>
            <person name="Nagy L.G."/>
            <person name="Riley R."/>
            <person name="Tritt A."/>
            <person name="Adam C."/>
            <person name="Daum C."/>
            <person name="Floudas D."/>
            <person name="Sun H."/>
            <person name="Yadav J.S."/>
            <person name="Pangilinan J."/>
            <person name="Larsson K.H."/>
            <person name="Matsuura K."/>
            <person name="Barry K."/>
            <person name="Labutti K."/>
            <person name="Kuo R."/>
            <person name="Ohm R.A."/>
            <person name="Bhattacharya S.S."/>
            <person name="Shirouzu T."/>
            <person name="Yoshinaga Y."/>
            <person name="Martin F.M."/>
            <person name="Grigoriev I.V."/>
            <person name="Hibbett D.S."/>
        </authorList>
    </citation>
    <scope>NUCLEOTIDE SEQUENCE [LARGE SCALE GENOMIC DNA]</scope>
    <source>
        <strain evidence="2 3">HHB12029</strain>
    </source>
</reference>
<dbReference type="PANTHER" id="PTHR39214:SF1">
    <property type="entry name" value="MICROBODY (PEROXISOME) BIOGENESIS PROTEIN PEROXIN 8 (EUROFUNG)"/>
    <property type="match status" value="1"/>
</dbReference>
<keyword evidence="3" id="KW-1185">Reference proteome</keyword>